<dbReference type="Proteomes" id="UP000076079">
    <property type="component" value="Chromosome"/>
</dbReference>
<evidence type="ECO:0000256" key="4">
    <source>
        <dbReference type="ARBA" id="ARBA00023015"/>
    </source>
</evidence>
<evidence type="ECO:0000256" key="6">
    <source>
        <dbReference type="ARBA" id="ARBA00023163"/>
    </source>
</evidence>
<feature type="modified residue" description="4-aspartylphosphate" evidence="8">
    <location>
        <position position="57"/>
    </location>
</feature>
<evidence type="ECO:0000256" key="7">
    <source>
        <dbReference type="ARBA" id="ARBA00024735"/>
    </source>
</evidence>
<dbReference type="GO" id="GO:0000156">
    <property type="term" value="F:phosphorelay response regulator activity"/>
    <property type="evidence" value="ECO:0007669"/>
    <property type="project" value="TreeGrafter"/>
</dbReference>
<keyword evidence="4" id="KW-0805">Transcription regulation</keyword>
<dbReference type="InterPro" id="IPR039420">
    <property type="entry name" value="WalR-like"/>
</dbReference>
<dbReference type="SMART" id="SM00448">
    <property type="entry name" value="REC"/>
    <property type="match status" value="1"/>
</dbReference>
<dbReference type="GO" id="GO:0005829">
    <property type="term" value="C:cytosol"/>
    <property type="evidence" value="ECO:0007669"/>
    <property type="project" value="TreeGrafter"/>
</dbReference>
<dbReference type="InterPro" id="IPR011006">
    <property type="entry name" value="CheY-like_superfamily"/>
</dbReference>
<keyword evidence="2 8" id="KW-0597">Phosphoprotein</keyword>
<sequence length="239" mass="26512">MTEVDARRALVVEDDVAIRELLQLHLGLAGFDVEEEANGRSALELARRTRFDLLVLDVMLPGLDGVSVCRALRIAGANIETPILMLTARDSEADTVIGLESGADDYLTKPFGVRELQARVLAVTRRHGRGETIAPPDEGPAVLAPGVTMDLAQREVRIQGEPVELTRQEFDLLHHLASHRGIVFSRTRLLETAWTNDTDTERTVDTVVSRLRKKLERDPRKPELILTAWGVGYKFADCS</sequence>
<dbReference type="Gene3D" id="3.40.50.2300">
    <property type="match status" value="1"/>
</dbReference>
<evidence type="ECO:0000256" key="8">
    <source>
        <dbReference type="PROSITE-ProRule" id="PRU00169"/>
    </source>
</evidence>
<dbReference type="GO" id="GO:0032993">
    <property type="term" value="C:protein-DNA complex"/>
    <property type="evidence" value="ECO:0007669"/>
    <property type="project" value="TreeGrafter"/>
</dbReference>
<keyword evidence="5 9" id="KW-0238">DNA-binding</keyword>
<dbReference type="FunFam" id="3.40.50.2300:FF:000001">
    <property type="entry name" value="DNA-binding response regulator PhoB"/>
    <property type="match status" value="1"/>
</dbReference>
<dbReference type="Pfam" id="PF00072">
    <property type="entry name" value="Response_reg"/>
    <property type="match status" value="1"/>
</dbReference>
<organism evidence="12 13">
    <name type="scientific">Luteitalea pratensis</name>
    <dbReference type="NCBI Taxonomy" id="1855912"/>
    <lineage>
        <taxon>Bacteria</taxon>
        <taxon>Pseudomonadati</taxon>
        <taxon>Acidobacteriota</taxon>
        <taxon>Vicinamibacteria</taxon>
        <taxon>Vicinamibacterales</taxon>
        <taxon>Vicinamibacteraceae</taxon>
        <taxon>Luteitalea</taxon>
    </lineage>
</organism>
<keyword evidence="6" id="KW-0804">Transcription</keyword>
<dbReference type="KEGG" id="abac:LuPra_02938"/>
<dbReference type="Gene3D" id="6.10.250.690">
    <property type="match status" value="1"/>
</dbReference>
<feature type="domain" description="Response regulatory" evidence="10">
    <location>
        <begin position="8"/>
        <end position="124"/>
    </location>
</feature>
<name>A0A143PPG6_LUTPR</name>
<reference evidence="12 13" key="1">
    <citation type="journal article" date="2016" name="Genome Announc.">
        <title>First Complete Genome Sequence of a Subdivision 6 Acidobacterium Strain.</title>
        <authorList>
            <person name="Huang S."/>
            <person name="Vieira S."/>
            <person name="Bunk B."/>
            <person name="Riedel T."/>
            <person name="Sproer C."/>
            <person name="Overmann J."/>
        </authorList>
    </citation>
    <scope>NUCLEOTIDE SEQUENCE [LARGE SCALE GENOMIC DNA]</scope>
    <source>
        <strain evidence="13">DSM 100886 HEG_-6_39</strain>
    </source>
</reference>
<protein>
    <recommendedName>
        <fullName evidence="1">Phosphate regulon transcriptional regulatory protein PhoB</fullName>
    </recommendedName>
</protein>
<proteinExistence type="predicted"/>
<dbReference type="PANTHER" id="PTHR48111">
    <property type="entry name" value="REGULATOR OF RPOS"/>
    <property type="match status" value="1"/>
</dbReference>
<dbReference type="GO" id="GO:0000976">
    <property type="term" value="F:transcription cis-regulatory region binding"/>
    <property type="evidence" value="ECO:0007669"/>
    <property type="project" value="TreeGrafter"/>
</dbReference>
<dbReference type="PROSITE" id="PS51755">
    <property type="entry name" value="OMPR_PHOB"/>
    <property type="match status" value="1"/>
</dbReference>
<dbReference type="GO" id="GO:0006355">
    <property type="term" value="P:regulation of DNA-templated transcription"/>
    <property type="evidence" value="ECO:0007669"/>
    <property type="project" value="InterPro"/>
</dbReference>
<dbReference type="FunFam" id="1.10.10.10:FF:000018">
    <property type="entry name" value="DNA-binding response regulator ResD"/>
    <property type="match status" value="1"/>
</dbReference>
<dbReference type="InterPro" id="IPR036388">
    <property type="entry name" value="WH-like_DNA-bd_sf"/>
</dbReference>
<dbReference type="InterPro" id="IPR016032">
    <property type="entry name" value="Sig_transdc_resp-reg_C-effctor"/>
</dbReference>
<feature type="domain" description="OmpR/PhoB-type" evidence="11">
    <location>
        <begin position="139"/>
        <end position="237"/>
    </location>
</feature>
<dbReference type="AlphaFoldDB" id="A0A143PPG6"/>
<feature type="DNA-binding region" description="OmpR/PhoB-type" evidence="9">
    <location>
        <begin position="139"/>
        <end position="237"/>
    </location>
</feature>
<dbReference type="SMART" id="SM00862">
    <property type="entry name" value="Trans_reg_C"/>
    <property type="match status" value="1"/>
</dbReference>
<accession>A0A143PPG6</accession>
<dbReference type="PANTHER" id="PTHR48111:SF40">
    <property type="entry name" value="PHOSPHATE REGULON TRANSCRIPTIONAL REGULATORY PROTEIN PHOB"/>
    <property type="match status" value="1"/>
</dbReference>
<gene>
    <name evidence="12" type="primary">walR_2</name>
    <name evidence="12" type="ORF">LuPra_02938</name>
</gene>
<evidence type="ECO:0000259" key="10">
    <source>
        <dbReference type="PROSITE" id="PS50110"/>
    </source>
</evidence>
<dbReference type="PROSITE" id="PS50110">
    <property type="entry name" value="RESPONSE_REGULATORY"/>
    <property type="match status" value="1"/>
</dbReference>
<dbReference type="STRING" id="1855912.LuPra_02938"/>
<dbReference type="CDD" id="cd17574">
    <property type="entry name" value="REC_OmpR"/>
    <property type="match status" value="1"/>
</dbReference>
<evidence type="ECO:0000313" key="12">
    <source>
        <dbReference type="EMBL" id="AMY09714.1"/>
    </source>
</evidence>
<dbReference type="Pfam" id="PF00486">
    <property type="entry name" value="Trans_reg_C"/>
    <property type="match status" value="1"/>
</dbReference>
<evidence type="ECO:0000313" key="13">
    <source>
        <dbReference type="Proteomes" id="UP000076079"/>
    </source>
</evidence>
<evidence type="ECO:0000256" key="5">
    <source>
        <dbReference type="ARBA" id="ARBA00023125"/>
    </source>
</evidence>
<reference evidence="13" key="2">
    <citation type="submission" date="2016-04" db="EMBL/GenBank/DDBJ databases">
        <title>First Complete Genome Sequence of a Subdivision 6 Acidobacterium.</title>
        <authorList>
            <person name="Huang S."/>
            <person name="Vieira S."/>
            <person name="Bunk B."/>
            <person name="Riedel T."/>
            <person name="Sproeer C."/>
            <person name="Overmann J."/>
        </authorList>
    </citation>
    <scope>NUCLEOTIDE SEQUENCE [LARGE SCALE GENOMIC DNA]</scope>
    <source>
        <strain evidence="13">DSM 100886 HEG_-6_39</strain>
    </source>
</reference>
<evidence type="ECO:0000256" key="3">
    <source>
        <dbReference type="ARBA" id="ARBA00023012"/>
    </source>
</evidence>
<evidence type="ECO:0000256" key="9">
    <source>
        <dbReference type="PROSITE-ProRule" id="PRU01091"/>
    </source>
</evidence>
<keyword evidence="3" id="KW-0902">Two-component regulatory system</keyword>
<dbReference type="InterPro" id="IPR001867">
    <property type="entry name" value="OmpR/PhoB-type_DNA-bd"/>
</dbReference>
<evidence type="ECO:0000256" key="1">
    <source>
        <dbReference type="ARBA" id="ARBA00013332"/>
    </source>
</evidence>
<dbReference type="EMBL" id="CP015136">
    <property type="protein sequence ID" value="AMY09714.1"/>
    <property type="molecule type" value="Genomic_DNA"/>
</dbReference>
<dbReference type="RefSeq" id="WP_110171443.1">
    <property type="nucleotide sequence ID" value="NZ_CP015136.1"/>
</dbReference>
<dbReference type="CDD" id="cd00383">
    <property type="entry name" value="trans_reg_C"/>
    <property type="match status" value="1"/>
</dbReference>
<comment type="function">
    <text evidence="7">This protein is a positive regulator for the phosphate regulon. Transcription of this operon is positively regulated by PhoB and PhoR when phosphate is limited.</text>
</comment>
<evidence type="ECO:0000256" key="2">
    <source>
        <dbReference type="ARBA" id="ARBA00022553"/>
    </source>
</evidence>
<dbReference type="InterPro" id="IPR001789">
    <property type="entry name" value="Sig_transdc_resp-reg_receiver"/>
</dbReference>
<evidence type="ECO:0000259" key="11">
    <source>
        <dbReference type="PROSITE" id="PS51755"/>
    </source>
</evidence>
<dbReference type="OrthoDB" id="9802426at2"/>
<keyword evidence="13" id="KW-1185">Reference proteome</keyword>
<dbReference type="Gene3D" id="1.10.10.10">
    <property type="entry name" value="Winged helix-like DNA-binding domain superfamily/Winged helix DNA-binding domain"/>
    <property type="match status" value="1"/>
</dbReference>
<dbReference type="SUPFAM" id="SSF52172">
    <property type="entry name" value="CheY-like"/>
    <property type="match status" value="1"/>
</dbReference>
<dbReference type="SUPFAM" id="SSF46894">
    <property type="entry name" value="C-terminal effector domain of the bipartite response regulators"/>
    <property type="match status" value="1"/>
</dbReference>